<accession>A0A3R6AKN1</accession>
<dbReference type="AlphaFoldDB" id="A0A3R6AKN1"/>
<sequence>MVGFHPAFSRHVRAEAKHLAKKKKLDSPGKETPTLQYYLCSLWGTLLRYPIEITMRIMMWESYTGCI</sequence>
<evidence type="ECO:0000313" key="1">
    <source>
        <dbReference type="EMBL" id="RGS11211.1"/>
    </source>
</evidence>
<protein>
    <submittedName>
        <fullName evidence="1">Uncharacterized protein</fullName>
    </submittedName>
</protein>
<reference evidence="1 2" key="1">
    <citation type="submission" date="2018-08" db="EMBL/GenBank/DDBJ databases">
        <title>A genome reference for cultivated species of the human gut microbiota.</title>
        <authorList>
            <person name="Zou Y."/>
            <person name="Xue W."/>
            <person name="Luo G."/>
        </authorList>
    </citation>
    <scope>NUCLEOTIDE SEQUENCE [LARGE SCALE GENOMIC DNA]</scope>
    <source>
        <strain evidence="1 2">AF24-12</strain>
    </source>
</reference>
<dbReference type="Proteomes" id="UP000283872">
    <property type="component" value="Unassembled WGS sequence"/>
</dbReference>
<comment type="caution">
    <text evidence="1">The sequence shown here is derived from an EMBL/GenBank/DDBJ whole genome shotgun (WGS) entry which is preliminary data.</text>
</comment>
<proteinExistence type="predicted"/>
<name>A0A3R6AKN1_9BACT</name>
<organism evidence="1 2">
    <name type="scientific">Segatella copri</name>
    <dbReference type="NCBI Taxonomy" id="165179"/>
    <lineage>
        <taxon>Bacteria</taxon>
        <taxon>Pseudomonadati</taxon>
        <taxon>Bacteroidota</taxon>
        <taxon>Bacteroidia</taxon>
        <taxon>Bacteroidales</taxon>
        <taxon>Prevotellaceae</taxon>
        <taxon>Segatella</taxon>
    </lineage>
</organism>
<gene>
    <name evidence="1" type="ORF">DWY11_14665</name>
</gene>
<dbReference type="EMBL" id="QRVA01000058">
    <property type="protein sequence ID" value="RGS11211.1"/>
    <property type="molecule type" value="Genomic_DNA"/>
</dbReference>
<evidence type="ECO:0000313" key="2">
    <source>
        <dbReference type="Proteomes" id="UP000283872"/>
    </source>
</evidence>